<evidence type="ECO:0000313" key="1">
    <source>
        <dbReference type="EMBL" id="KAK6540486.1"/>
    </source>
</evidence>
<gene>
    <name evidence="1" type="ORF">TWF694_009276</name>
</gene>
<dbReference type="EMBL" id="JAVHJO010000005">
    <property type="protein sequence ID" value="KAK6540486.1"/>
    <property type="molecule type" value="Genomic_DNA"/>
</dbReference>
<dbReference type="Proteomes" id="UP001365542">
    <property type="component" value="Unassembled WGS sequence"/>
</dbReference>
<sequence>MAEHHHKLRGDGLTREVSELNWHFADDGDHDVPVSFDHDGRCYTAKSWLDVRSKCHNCKATNANANMTKLRCGHKHCARCLYSSYQTVLEDPGTYPPKCCQAFDAAKTTWVLSQKDILTLGRVKERAESRKLVGCFSCGNILSESTMRSGLAYCHRCRAVTCITCGRKGHKSDCTKGVGVVEMLDQAWKGGWRSCRRCGFILRRKDPRHPKWTCRCGARICTICGTGLYREQCPQCDERKKRGAQGMDRAAIFNQSFARYHDDKMKGYRNYGDALYQIQRFAHATLEKAWQEAGKLWKKKQKKMRK</sequence>
<accession>A0AAV9XFY9</accession>
<name>A0AAV9XFY9_9PEZI</name>
<comment type="caution">
    <text evidence="1">The sequence shown here is derived from an EMBL/GenBank/DDBJ whole genome shotgun (WGS) entry which is preliminary data.</text>
</comment>
<evidence type="ECO:0008006" key="3">
    <source>
        <dbReference type="Google" id="ProtNLM"/>
    </source>
</evidence>
<protein>
    <recommendedName>
        <fullName evidence="3">RING-type domain-containing protein</fullName>
    </recommendedName>
</protein>
<dbReference type="AlphaFoldDB" id="A0AAV9XFY9"/>
<reference evidence="1 2" key="1">
    <citation type="submission" date="2019-10" db="EMBL/GenBank/DDBJ databases">
        <authorList>
            <person name="Palmer J.M."/>
        </authorList>
    </citation>
    <scope>NUCLEOTIDE SEQUENCE [LARGE SCALE GENOMIC DNA]</scope>
    <source>
        <strain evidence="1 2">TWF694</strain>
    </source>
</reference>
<keyword evidence="2" id="KW-1185">Reference proteome</keyword>
<organism evidence="1 2">
    <name type="scientific">Orbilia ellipsospora</name>
    <dbReference type="NCBI Taxonomy" id="2528407"/>
    <lineage>
        <taxon>Eukaryota</taxon>
        <taxon>Fungi</taxon>
        <taxon>Dikarya</taxon>
        <taxon>Ascomycota</taxon>
        <taxon>Pezizomycotina</taxon>
        <taxon>Orbiliomycetes</taxon>
        <taxon>Orbiliales</taxon>
        <taxon>Orbiliaceae</taxon>
        <taxon>Orbilia</taxon>
    </lineage>
</organism>
<evidence type="ECO:0000313" key="2">
    <source>
        <dbReference type="Proteomes" id="UP001365542"/>
    </source>
</evidence>
<proteinExistence type="predicted"/>